<evidence type="ECO:0000313" key="1">
    <source>
        <dbReference type="EMBL" id="JAH89881.1"/>
    </source>
</evidence>
<reference evidence="1" key="1">
    <citation type="submission" date="2014-11" db="EMBL/GenBank/DDBJ databases">
        <authorList>
            <person name="Amaro Gonzalez C."/>
        </authorList>
    </citation>
    <scope>NUCLEOTIDE SEQUENCE</scope>
</reference>
<organism evidence="1">
    <name type="scientific">Anguilla anguilla</name>
    <name type="common">European freshwater eel</name>
    <name type="synonym">Muraena anguilla</name>
    <dbReference type="NCBI Taxonomy" id="7936"/>
    <lineage>
        <taxon>Eukaryota</taxon>
        <taxon>Metazoa</taxon>
        <taxon>Chordata</taxon>
        <taxon>Craniata</taxon>
        <taxon>Vertebrata</taxon>
        <taxon>Euteleostomi</taxon>
        <taxon>Actinopterygii</taxon>
        <taxon>Neopterygii</taxon>
        <taxon>Teleostei</taxon>
        <taxon>Anguilliformes</taxon>
        <taxon>Anguillidae</taxon>
        <taxon>Anguilla</taxon>
    </lineage>
</organism>
<proteinExistence type="predicted"/>
<name>A0A0E9WHY3_ANGAN</name>
<accession>A0A0E9WHY3</accession>
<dbReference type="AlphaFoldDB" id="A0A0E9WHY3"/>
<sequence>MRSGPESYLIRTGRRARSYVKIARVNSRFPIGKPIRCFIWGFLF</sequence>
<protein>
    <submittedName>
        <fullName evidence="1">Uncharacterized protein</fullName>
    </submittedName>
</protein>
<dbReference type="EMBL" id="GBXM01018696">
    <property type="protein sequence ID" value="JAH89881.1"/>
    <property type="molecule type" value="Transcribed_RNA"/>
</dbReference>
<reference evidence="1" key="2">
    <citation type="journal article" date="2015" name="Fish Shellfish Immunol.">
        <title>Early steps in the European eel (Anguilla anguilla)-Vibrio vulnificus interaction in the gills: Role of the RtxA13 toxin.</title>
        <authorList>
            <person name="Callol A."/>
            <person name="Pajuelo D."/>
            <person name="Ebbesson L."/>
            <person name="Teles M."/>
            <person name="MacKenzie S."/>
            <person name="Amaro C."/>
        </authorList>
    </citation>
    <scope>NUCLEOTIDE SEQUENCE</scope>
</reference>